<feature type="binding site" evidence="15">
    <location>
        <begin position="54"/>
        <end position="57"/>
    </location>
    <ligand>
        <name>GTP</name>
        <dbReference type="ChEBI" id="CHEBI:37565"/>
        <label>1</label>
    </ligand>
</feature>
<dbReference type="PRINTS" id="PR00326">
    <property type="entry name" value="GTP1OBG"/>
</dbReference>
<feature type="binding site" evidence="16">
    <location>
        <position position="20"/>
    </location>
    <ligand>
        <name>Mg(2+)</name>
        <dbReference type="ChEBI" id="CHEBI:18420"/>
        <label>2</label>
    </ligand>
</feature>
<proteinExistence type="inferred from homology"/>
<dbReference type="GO" id="GO:0005886">
    <property type="term" value="C:plasma membrane"/>
    <property type="evidence" value="ECO:0007669"/>
    <property type="project" value="UniProtKB-SubCell"/>
</dbReference>
<dbReference type="InterPro" id="IPR006073">
    <property type="entry name" value="GTP-bd"/>
</dbReference>
<evidence type="ECO:0000313" key="20">
    <source>
        <dbReference type="Proteomes" id="UP000003340"/>
    </source>
</evidence>
<feature type="binding site" evidence="15">
    <location>
        <begin position="34"/>
        <end position="38"/>
    </location>
    <ligand>
        <name>GTP</name>
        <dbReference type="ChEBI" id="CHEBI:37565"/>
        <label>1</label>
    </ligand>
</feature>
<dbReference type="GO" id="GO:0015093">
    <property type="term" value="F:ferrous iron transmembrane transporter activity"/>
    <property type="evidence" value="ECO:0007669"/>
    <property type="project" value="UniProtKB-UniRule"/>
</dbReference>
<evidence type="ECO:0000256" key="6">
    <source>
        <dbReference type="ARBA" id="ARBA00022519"/>
    </source>
</evidence>
<keyword evidence="10 17" id="KW-0408">Iron</keyword>
<keyword evidence="11" id="KW-0406">Ion transport</keyword>
<evidence type="ECO:0000256" key="15">
    <source>
        <dbReference type="PIRSR" id="PIRSR603373-1"/>
    </source>
</evidence>
<reference evidence="19 20" key="2">
    <citation type="submission" date="2009-02" db="EMBL/GenBank/DDBJ databases">
        <title>Draft genome sequence of Clostridium methylpentosum (DSM 5476).</title>
        <authorList>
            <person name="Sudarsanam P."/>
            <person name="Ley R."/>
            <person name="Guruge J."/>
            <person name="Turnbaugh P.J."/>
            <person name="Mahowald M."/>
            <person name="Liep D."/>
            <person name="Gordon J."/>
        </authorList>
    </citation>
    <scope>NUCLEOTIDE SEQUENCE [LARGE SCALE GENOMIC DNA]</scope>
    <source>
        <strain evidence="19 20">DSM 5476</strain>
    </source>
</reference>
<evidence type="ECO:0000256" key="14">
    <source>
        <dbReference type="NCBIfam" id="TIGR00437"/>
    </source>
</evidence>
<comment type="subcellular location">
    <subcellularLocation>
        <location evidence="2">Cell inner membrane</location>
        <topology evidence="2">Multi-pass membrane protein</topology>
    </subcellularLocation>
    <subcellularLocation>
        <location evidence="17">Cell membrane</location>
        <topology evidence="17">Multi-pass membrane protein</topology>
    </subcellularLocation>
</comment>
<evidence type="ECO:0000256" key="17">
    <source>
        <dbReference type="RuleBase" id="RU362098"/>
    </source>
</evidence>
<evidence type="ECO:0000256" key="3">
    <source>
        <dbReference type="ARBA" id="ARBA00022448"/>
    </source>
</evidence>
<dbReference type="PANTHER" id="PTHR43185:SF1">
    <property type="entry name" value="FE(2+) TRANSPORTER FEOB"/>
    <property type="match status" value="1"/>
</dbReference>
<keyword evidence="12 15" id="KW-0342">GTP-binding</keyword>
<organism evidence="19 20">
    <name type="scientific">[Clostridium] methylpentosum DSM 5476</name>
    <dbReference type="NCBI Taxonomy" id="537013"/>
    <lineage>
        <taxon>Bacteria</taxon>
        <taxon>Bacillati</taxon>
        <taxon>Bacillota</taxon>
        <taxon>Clostridia</taxon>
        <taxon>Eubacteriales</taxon>
        <taxon>Oscillospiraceae</taxon>
        <taxon>Oscillospiraceae incertae sedis</taxon>
    </lineage>
</organism>
<dbReference type="AlphaFoldDB" id="C0EH93"/>
<keyword evidence="16" id="KW-0479">Metal-binding</keyword>
<evidence type="ECO:0000256" key="1">
    <source>
        <dbReference type="ARBA" id="ARBA00003926"/>
    </source>
</evidence>
<feature type="domain" description="FeoB-type G" evidence="18">
    <location>
        <begin position="2"/>
        <end position="163"/>
    </location>
</feature>
<sequence length="646" mass="70817">MGSKYALLGNPNCGKTMLFNALTGSNQYVGNWPGVTVERKEGRVKGYKNILLADLPGIYSLSSYSLEEKISRDFILKERPDVIIDIVDGTNLERNLYLTLQAIETEVPVVVAVNMMDEVRKRGDRLDCARLSALLGVPVVPISAKKKENLDHLLREAEKASGRKTTPPSYGIELDSALNAIQRAARCSRCEAVGIFEGAPPPCNLDRMLAPFGEAQERQIQLASARYEKIASIINESFHPRRRRGASAAERIDRFALNKYLGYPLFLGVMLLIFLLTFETVGKALQEGVEWLFQGVLSPLAANLLSRLGAPQWADSLVVDGILGGVGSVLSFVPVIVLLFFFLSLLEDSGYMARAAFLMDRLLGKIGLSGRSFIPMMMGFGCSVPAILAARTMESERDRRLTILLIPFMSCGAKLPVYALFTAAFFPRHQALIIFGMYLFGMAVAVLAGLILSKTVFRGQKAPFLLELPPYRLPSLTGTLRLTWDKAKDFLTRAGTLILGMTVLLWFLQQFSLSIQPVSDSAQSILANIGRWIAPLFVPLGFGTWQAAVSVLSGFVAKEAVVSTMAVLYGADASGSLIDRVQQVFSPAAACSMMVFLLLCAPCMAACAAIKREMNSLKWTLSTYLFQIGTAYFCALLVYQVGRIFL</sequence>
<dbReference type="PROSITE" id="PS51711">
    <property type="entry name" value="G_FEOB"/>
    <property type="match status" value="1"/>
</dbReference>
<evidence type="ECO:0000256" key="12">
    <source>
        <dbReference type="ARBA" id="ARBA00023134"/>
    </source>
</evidence>
<comment type="function">
    <text evidence="1 17">Probable transporter of a GTP-driven Fe(2+) uptake system.</text>
</comment>
<feature type="binding site" evidence="16">
    <location>
        <position position="24"/>
    </location>
    <ligand>
        <name>Mg(2+)</name>
        <dbReference type="ChEBI" id="CHEBI:18420"/>
        <label>2</label>
    </ligand>
</feature>
<dbReference type="FunFam" id="3.40.50.300:FF:000426">
    <property type="entry name" value="Ferrous iron transport protein B"/>
    <property type="match status" value="1"/>
</dbReference>
<keyword evidence="13" id="KW-0472">Membrane</keyword>
<dbReference type="eggNOG" id="COG0370">
    <property type="taxonomic scope" value="Bacteria"/>
</dbReference>
<dbReference type="InterPro" id="IPR050860">
    <property type="entry name" value="FeoB_GTPase"/>
</dbReference>
<dbReference type="PANTHER" id="PTHR43185">
    <property type="entry name" value="FERROUS IRON TRANSPORT PROTEIN B"/>
    <property type="match status" value="1"/>
</dbReference>
<dbReference type="InterPro" id="IPR011642">
    <property type="entry name" value="Gate_dom"/>
</dbReference>
<keyword evidence="20" id="KW-1185">Reference proteome</keyword>
<dbReference type="InterPro" id="IPR027417">
    <property type="entry name" value="P-loop_NTPase"/>
</dbReference>
<dbReference type="Pfam" id="PF07670">
    <property type="entry name" value="Gate"/>
    <property type="match status" value="2"/>
</dbReference>
<feature type="binding site" evidence="16">
    <location>
        <position position="23"/>
    </location>
    <ligand>
        <name>Mg(2+)</name>
        <dbReference type="ChEBI" id="CHEBI:18420"/>
        <label>2</label>
    </ligand>
</feature>
<evidence type="ECO:0000256" key="9">
    <source>
        <dbReference type="ARBA" id="ARBA00022989"/>
    </source>
</evidence>
<comment type="caution">
    <text evidence="19">The sequence shown here is derived from an EMBL/GenBank/DDBJ whole genome shotgun (WGS) entry which is preliminary data.</text>
</comment>
<accession>C0EH93</accession>
<keyword evidence="5 17" id="KW-0410">Iron transport</keyword>
<dbReference type="GO" id="GO:0046872">
    <property type="term" value="F:metal ion binding"/>
    <property type="evidence" value="ECO:0007669"/>
    <property type="project" value="UniProtKB-KW"/>
</dbReference>
<dbReference type="EMBL" id="ACEC01000115">
    <property type="protein sequence ID" value="EEG29180.1"/>
    <property type="molecule type" value="Genomic_DNA"/>
</dbReference>
<evidence type="ECO:0000256" key="7">
    <source>
        <dbReference type="ARBA" id="ARBA00022692"/>
    </source>
</evidence>
<dbReference type="GO" id="GO:0005525">
    <property type="term" value="F:GTP binding"/>
    <property type="evidence" value="ECO:0007669"/>
    <property type="project" value="UniProtKB-KW"/>
</dbReference>
<evidence type="ECO:0000256" key="13">
    <source>
        <dbReference type="ARBA" id="ARBA00023136"/>
    </source>
</evidence>
<dbReference type="SUPFAM" id="SSF52540">
    <property type="entry name" value="P-loop containing nucleoside triphosphate hydrolases"/>
    <property type="match status" value="1"/>
</dbReference>
<dbReference type="InterPro" id="IPR003373">
    <property type="entry name" value="Fe2_transport_prot-B"/>
</dbReference>
<evidence type="ECO:0000313" key="19">
    <source>
        <dbReference type="EMBL" id="EEG29180.1"/>
    </source>
</evidence>
<keyword evidence="6" id="KW-0997">Cell inner membrane</keyword>
<keyword evidence="4" id="KW-1003">Cell membrane</keyword>
<dbReference type="NCBIfam" id="TIGR00437">
    <property type="entry name" value="feoB"/>
    <property type="match status" value="1"/>
</dbReference>
<evidence type="ECO:0000256" key="11">
    <source>
        <dbReference type="ARBA" id="ARBA00023065"/>
    </source>
</evidence>
<dbReference type="InterPro" id="IPR030389">
    <property type="entry name" value="G_FEOB_dom"/>
</dbReference>
<dbReference type="Pfam" id="PF02421">
    <property type="entry name" value="FeoB_N"/>
    <property type="match status" value="1"/>
</dbReference>
<comment type="similarity">
    <text evidence="17">Belongs to the TRAFAC class TrmE-Era-EngA-EngB-Septin-like GTPase superfamily. FeoB GTPase (TC 9.A.8) family.</text>
</comment>
<dbReference type="Proteomes" id="UP000003340">
    <property type="component" value="Unassembled WGS sequence"/>
</dbReference>
<dbReference type="Pfam" id="PF07664">
    <property type="entry name" value="FeoB_C"/>
    <property type="match status" value="1"/>
</dbReference>
<gene>
    <name evidence="19" type="primary">feoB</name>
    <name evidence="19" type="ORF">CLOSTMETH_03293</name>
</gene>
<reference evidence="19 20" key="1">
    <citation type="submission" date="2009-01" db="EMBL/GenBank/DDBJ databases">
        <authorList>
            <person name="Fulton L."/>
            <person name="Clifton S."/>
            <person name="Fulton B."/>
            <person name="Xu J."/>
            <person name="Minx P."/>
            <person name="Pepin K.H."/>
            <person name="Johnson M."/>
            <person name="Bhonagiri V."/>
            <person name="Nash W.E."/>
            <person name="Mardis E.R."/>
            <person name="Wilson R.K."/>
        </authorList>
    </citation>
    <scope>NUCLEOTIDE SEQUENCE [LARGE SCALE GENOMIC DNA]</scope>
    <source>
        <strain evidence="19 20">DSM 5476</strain>
    </source>
</reference>
<evidence type="ECO:0000259" key="18">
    <source>
        <dbReference type="PROSITE" id="PS51711"/>
    </source>
</evidence>
<keyword evidence="9" id="KW-1133">Transmembrane helix</keyword>
<name>C0EH93_9FIRM</name>
<dbReference type="CDD" id="cd01879">
    <property type="entry name" value="FeoB"/>
    <property type="match status" value="1"/>
</dbReference>
<evidence type="ECO:0000256" key="16">
    <source>
        <dbReference type="PIRSR" id="PIRSR603373-2"/>
    </source>
</evidence>
<feature type="binding site" evidence="15">
    <location>
        <begin position="9"/>
        <end position="16"/>
    </location>
    <ligand>
        <name>GTP</name>
        <dbReference type="ChEBI" id="CHEBI:37565"/>
        <label>1</label>
    </ligand>
</feature>
<feature type="binding site" evidence="15">
    <location>
        <begin position="114"/>
        <end position="117"/>
    </location>
    <ligand>
        <name>GTP</name>
        <dbReference type="ChEBI" id="CHEBI:37565"/>
        <label>1</label>
    </ligand>
</feature>
<dbReference type="InterPro" id="IPR011640">
    <property type="entry name" value="Fe2_transport_prot_B_C"/>
</dbReference>
<dbReference type="STRING" id="537013.CLOSTMETH_03293"/>
<protein>
    <recommendedName>
        <fullName evidence="14 17">Ferrous iron transport protein B</fullName>
    </recommendedName>
</protein>
<keyword evidence="3 17" id="KW-0813">Transport</keyword>
<evidence type="ECO:0000256" key="2">
    <source>
        <dbReference type="ARBA" id="ARBA00004429"/>
    </source>
</evidence>
<evidence type="ECO:0000256" key="8">
    <source>
        <dbReference type="ARBA" id="ARBA00022741"/>
    </source>
</evidence>
<keyword evidence="7" id="KW-0812">Transmembrane</keyword>
<evidence type="ECO:0000256" key="10">
    <source>
        <dbReference type="ARBA" id="ARBA00023004"/>
    </source>
</evidence>
<evidence type="ECO:0000256" key="4">
    <source>
        <dbReference type="ARBA" id="ARBA00022475"/>
    </source>
</evidence>
<keyword evidence="8 15" id="KW-0547">Nucleotide-binding</keyword>
<dbReference type="HOGENOM" id="CLU_013350_3_0_9"/>
<feature type="binding site" evidence="16">
    <location>
        <position position="21"/>
    </location>
    <ligand>
        <name>Mg(2+)</name>
        <dbReference type="ChEBI" id="CHEBI:18420"/>
        <label>2</label>
    </ligand>
</feature>
<dbReference type="Gene3D" id="3.40.50.300">
    <property type="entry name" value="P-loop containing nucleotide triphosphate hydrolases"/>
    <property type="match status" value="1"/>
</dbReference>
<keyword evidence="16" id="KW-0460">Magnesium</keyword>
<evidence type="ECO:0000256" key="5">
    <source>
        <dbReference type="ARBA" id="ARBA00022496"/>
    </source>
</evidence>